<feature type="region of interest" description="Disordered" evidence="1">
    <location>
        <begin position="35"/>
        <end position="62"/>
    </location>
</feature>
<dbReference type="EMBL" id="JBEXZR010000006">
    <property type="protein sequence ID" value="MEU0707577.1"/>
    <property type="molecule type" value="Genomic_DNA"/>
</dbReference>
<comment type="caution">
    <text evidence="2">The sequence shown here is derived from an EMBL/GenBank/DDBJ whole genome shotgun (WGS) entry which is preliminary data.</text>
</comment>
<reference evidence="2 3" key="1">
    <citation type="submission" date="2024-06" db="EMBL/GenBank/DDBJ databases">
        <title>The Natural Products Discovery Center: Release of the First 8490 Sequenced Strains for Exploring Actinobacteria Biosynthetic Diversity.</title>
        <authorList>
            <person name="Kalkreuter E."/>
            <person name="Kautsar S.A."/>
            <person name="Yang D."/>
            <person name="Bader C.D."/>
            <person name="Teijaro C.N."/>
            <person name="Fluegel L."/>
            <person name="Davis C.M."/>
            <person name="Simpson J.R."/>
            <person name="Lauterbach L."/>
            <person name="Steele A.D."/>
            <person name="Gui C."/>
            <person name="Meng S."/>
            <person name="Li G."/>
            <person name="Viehrig K."/>
            <person name="Ye F."/>
            <person name="Su P."/>
            <person name="Kiefer A.F."/>
            <person name="Nichols A."/>
            <person name="Cepeda A.J."/>
            <person name="Yan W."/>
            <person name="Fan B."/>
            <person name="Jiang Y."/>
            <person name="Adhikari A."/>
            <person name="Zheng C.-J."/>
            <person name="Schuster L."/>
            <person name="Cowan T.M."/>
            <person name="Smanski M.J."/>
            <person name="Chevrette M.G."/>
            <person name="De Carvalho L.P.S."/>
            <person name="Shen B."/>
        </authorList>
    </citation>
    <scope>NUCLEOTIDE SEQUENCE [LARGE SCALE GENOMIC DNA]</scope>
    <source>
        <strain evidence="2 3">NPDC006337</strain>
    </source>
</reference>
<dbReference type="RefSeq" id="WP_189905130.1">
    <property type="nucleotide sequence ID" value="NZ_JBEXZO010000041.1"/>
</dbReference>
<sequence length="79" mass="8424">MTVARLLAVLLGAAPAEHPMTRLLVLDEEALARRVRPSPHHDSDGPEIRQPERTLPGMGAAGMTPRACAFLASARGRTS</sequence>
<name>A0ABV2W219_9ACTN</name>
<evidence type="ECO:0000313" key="3">
    <source>
        <dbReference type="Proteomes" id="UP001550378"/>
    </source>
</evidence>
<feature type="compositionally biased region" description="Basic and acidic residues" evidence="1">
    <location>
        <begin position="39"/>
        <end position="52"/>
    </location>
</feature>
<keyword evidence="3" id="KW-1185">Reference proteome</keyword>
<dbReference type="Proteomes" id="UP001550378">
    <property type="component" value="Unassembled WGS sequence"/>
</dbReference>
<accession>A0ABV2W219</accession>
<proteinExistence type="predicted"/>
<protein>
    <submittedName>
        <fullName evidence="2">Uncharacterized protein</fullName>
    </submittedName>
</protein>
<gene>
    <name evidence="2" type="ORF">ABZ508_09380</name>
</gene>
<evidence type="ECO:0000256" key="1">
    <source>
        <dbReference type="SAM" id="MobiDB-lite"/>
    </source>
</evidence>
<organism evidence="2 3">
    <name type="scientific">Streptomyces lavendulocolor</name>
    <dbReference type="NCBI Taxonomy" id="67316"/>
    <lineage>
        <taxon>Bacteria</taxon>
        <taxon>Bacillati</taxon>
        <taxon>Actinomycetota</taxon>
        <taxon>Actinomycetes</taxon>
        <taxon>Kitasatosporales</taxon>
        <taxon>Streptomycetaceae</taxon>
        <taxon>Streptomyces</taxon>
    </lineage>
</organism>
<evidence type="ECO:0000313" key="2">
    <source>
        <dbReference type="EMBL" id="MEU0707577.1"/>
    </source>
</evidence>